<dbReference type="GO" id="GO:0003677">
    <property type="term" value="F:DNA binding"/>
    <property type="evidence" value="ECO:0007669"/>
    <property type="project" value="UniProtKB-KW"/>
</dbReference>
<name>A0A5N5HC06_9ROSA</name>
<proteinExistence type="predicted"/>
<dbReference type="Gene3D" id="2.40.50.140">
    <property type="entry name" value="Nucleic acid-binding proteins"/>
    <property type="match status" value="1"/>
</dbReference>
<gene>
    <name evidence="2" type="ORF">D8674_017189</name>
</gene>
<dbReference type="InterPro" id="IPR012340">
    <property type="entry name" value="NA-bd_OB-fold"/>
</dbReference>
<sequence>MYADRAVSPNFESKMIDELLLLTKLNASFACKATVIGFDLTRDWWYKSCPSCHKAVKKTSGSFECNEHGLLIRLPEPWFKINLIVEDRRHAEKKLHVSCHTLVIEDGYDDPFMVSLPLKKLVGETKRFLLSFGNQNSDFRKTDFIIYGLIQDQLPLNPTIVSIDPQTSAAATGKEIMSEATPAPVTPSQRPDHQP</sequence>
<reference evidence="2 3" key="1">
    <citation type="submission" date="2019-09" db="EMBL/GenBank/DDBJ databases">
        <authorList>
            <person name="Ou C."/>
        </authorList>
    </citation>
    <scope>NUCLEOTIDE SEQUENCE [LARGE SCALE GENOMIC DNA]</scope>
    <source>
        <strain evidence="2">S2</strain>
        <tissue evidence="2">Leaf</tissue>
    </source>
</reference>
<dbReference type="OrthoDB" id="1931061at2759"/>
<accession>A0A5N5HC06</accession>
<dbReference type="EMBL" id="SMOL01000160">
    <property type="protein sequence ID" value="KAB2625529.1"/>
    <property type="molecule type" value="Genomic_DNA"/>
</dbReference>
<dbReference type="SUPFAM" id="SSF50249">
    <property type="entry name" value="Nucleic acid-binding proteins"/>
    <property type="match status" value="1"/>
</dbReference>
<evidence type="ECO:0000313" key="2">
    <source>
        <dbReference type="EMBL" id="KAB2625529.1"/>
    </source>
</evidence>
<protein>
    <submittedName>
        <fullName evidence="2">Replication protein A 70 kDa DNA-binding subunit B-like</fullName>
    </submittedName>
</protein>
<dbReference type="AlphaFoldDB" id="A0A5N5HC06"/>
<evidence type="ECO:0000313" key="3">
    <source>
        <dbReference type="Proteomes" id="UP000327157"/>
    </source>
</evidence>
<reference evidence="2 3" key="3">
    <citation type="submission" date="2019-11" db="EMBL/GenBank/DDBJ databases">
        <title>A de novo genome assembly of a pear dwarfing rootstock.</title>
        <authorList>
            <person name="Wang F."/>
            <person name="Wang J."/>
            <person name="Li S."/>
            <person name="Zhang Y."/>
            <person name="Fang M."/>
            <person name="Ma L."/>
            <person name="Zhao Y."/>
            <person name="Jiang S."/>
        </authorList>
    </citation>
    <scope>NUCLEOTIDE SEQUENCE [LARGE SCALE GENOMIC DNA]</scope>
    <source>
        <strain evidence="2">S2</strain>
        <tissue evidence="2">Leaf</tissue>
    </source>
</reference>
<reference evidence="3" key="2">
    <citation type="submission" date="2019-10" db="EMBL/GenBank/DDBJ databases">
        <title>A de novo genome assembly of a pear dwarfing rootstock.</title>
        <authorList>
            <person name="Wang F."/>
            <person name="Wang J."/>
            <person name="Li S."/>
            <person name="Zhang Y."/>
            <person name="Fang M."/>
            <person name="Ma L."/>
            <person name="Zhao Y."/>
            <person name="Jiang S."/>
        </authorList>
    </citation>
    <scope>NUCLEOTIDE SEQUENCE [LARGE SCALE GENOMIC DNA]</scope>
</reference>
<keyword evidence="3" id="KW-1185">Reference proteome</keyword>
<comment type="caution">
    <text evidence="2">The sequence shown here is derived from an EMBL/GenBank/DDBJ whole genome shotgun (WGS) entry which is preliminary data.</text>
</comment>
<organism evidence="2 3">
    <name type="scientific">Pyrus ussuriensis x Pyrus communis</name>
    <dbReference type="NCBI Taxonomy" id="2448454"/>
    <lineage>
        <taxon>Eukaryota</taxon>
        <taxon>Viridiplantae</taxon>
        <taxon>Streptophyta</taxon>
        <taxon>Embryophyta</taxon>
        <taxon>Tracheophyta</taxon>
        <taxon>Spermatophyta</taxon>
        <taxon>Magnoliopsida</taxon>
        <taxon>eudicotyledons</taxon>
        <taxon>Gunneridae</taxon>
        <taxon>Pentapetalae</taxon>
        <taxon>rosids</taxon>
        <taxon>fabids</taxon>
        <taxon>Rosales</taxon>
        <taxon>Rosaceae</taxon>
        <taxon>Amygdaloideae</taxon>
        <taxon>Maleae</taxon>
        <taxon>Pyrus</taxon>
    </lineage>
</organism>
<keyword evidence="2" id="KW-0238">DNA-binding</keyword>
<dbReference type="Proteomes" id="UP000327157">
    <property type="component" value="Chromosome 16"/>
</dbReference>
<feature type="region of interest" description="Disordered" evidence="1">
    <location>
        <begin position="171"/>
        <end position="195"/>
    </location>
</feature>
<evidence type="ECO:0000256" key="1">
    <source>
        <dbReference type="SAM" id="MobiDB-lite"/>
    </source>
</evidence>